<dbReference type="Gene3D" id="2.160.20.10">
    <property type="entry name" value="Single-stranded right-handed beta-helix, Pectin lyase-like"/>
    <property type="match status" value="1"/>
</dbReference>
<evidence type="ECO:0000313" key="1">
    <source>
        <dbReference type="EMBL" id="BDI33585.1"/>
    </source>
</evidence>
<dbReference type="OrthoDB" id="9805017at2"/>
<accession>A0A402D0J6</accession>
<dbReference type="Proteomes" id="UP000287394">
    <property type="component" value="Chromosome"/>
</dbReference>
<dbReference type="Gene3D" id="2.60.40.3440">
    <property type="match status" value="3"/>
</dbReference>
<dbReference type="SUPFAM" id="SSF51126">
    <property type="entry name" value="Pectin lyase-like"/>
    <property type="match status" value="1"/>
</dbReference>
<dbReference type="KEGG" id="ccot:CCAX7_56360"/>
<dbReference type="NCBIfam" id="NF012211">
    <property type="entry name" value="tand_rpt_95"/>
    <property type="match status" value="2"/>
</dbReference>
<protein>
    <submittedName>
        <fullName evidence="1">Uncharacterized protein</fullName>
    </submittedName>
</protein>
<sequence length="1001" mass="100715">MATNETFSPPRTALVRRTLTIVASFALVSASVAATSAATLTVSLTPTGGQYGTIQAAINAASDGDTISVTDGLYSANGDHNLTLTGKHLTIQSLNGPAVTILDNSGGSLSTPRNAVLFSGPTNNNSVLKGFTIKNSISNNGGAVAIVDCAATVAQCIFINNLAGAEGGAIDVVTNNIDGGATISQCSFLGNTAGDLTTNSGFGGAIGCTVNTGTGHQQNVSITNCVFDGNLATYDGGAIDVEGYTSTSPKVSVVNCSFAHNNADGYVSQASNFLPSPSPGSQPGVVDIFGGIATLTNCILYGDTAPTEVSTLSPGFTATYSDIHQSGVSGTGDTNQDPIYSDASHTDPTLDNLHLAINSPEINTGLAGNQTNALGGIVPTIDRDGRVRDASTDLGAYEFLAPVANAQAVTVIENTPTAITLTGSDPNTPVRPLTYSIVTGPTQGVLSGTAPNLTYTPSANYSGSDSFTFTTNNGRYTSPAAMVSINVTHVNQQPTINAILDQTVNENVGPQNVALSGITQGAGDTGQAIIIAASSNNPALIPTPTITYTSANSTGTLTYTPAANAFGTATIAVKVTDNGGVANGGVDTKTITFNIAVNPVVLTPTANNQSVTTNENTAVGVTLTGSDPNAPPKPLTYAVTTNPAHGTLSGTAPNLTYTPNTGYFGSDSFQFTVNNGTQTSGAATVSIAVNRVNNIPTIGAVSDQNVSENSGAHTVSLSAISAGTGDSDQTVIIAATSNNPSLIPDPTVTYTNPNTTGSLTYTPAANAFGTATIAVKVTDNGGVANGGVNTKTITFQIHVSQVILAPTANNQSVTTAQDTAVGITLSGSDPNTPPQPLTYTVTTNPTHGTLSGTAPNLTYTPSAGYFGSDSFTFTTSNGAQTSNTATVSINITQGSATNVTGQITVTRGGYVYNRTTGHYRQSVTLTNTGGAVAGPISLVLDGLTGAALTNATGTTVQTAPAGSPYVNTSGLSAGASTSVVLEFNHQPSGYTPRILAGGGAR</sequence>
<dbReference type="EMBL" id="AP025739">
    <property type="protein sequence ID" value="BDI33585.1"/>
    <property type="molecule type" value="Genomic_DNA"/>
</dbReference>
<keyword evidence="2" id="KW-1185">Reference proteome</keyword>
<dbReference type="AlphaFoldDB" id="A0A402D0J6"/>
<reference evidence="1 2" key="1">
    <citation type="journal article" date="2019" name="Int. J. Syst. Evol. Microbiol.">
        <title>Capsulimonas corticalis gen. nov., sp. nov., an aerobic capsulated bacterium, of a novel bacterial order, Capsulimonadales ord. nov., of the class Armatimonadia of the phylum Armatimonadetes.</title>
        <authorList>
            <person name="Li J."/>
            <person name="Kudo C."/>
            <person name="Tonouchi A."/>
        </authorList>
    </citation>
    <scope>NUCLEOTIDE SEQUENCE [LARGE SCALE GENOMIC DNA]</scope>
    <source>
        <strain evidence="1 2">AX-7</strain>
    </source>
</reference>
<dbReference type="Pfam" id="PF17963">
    <property type="entry name" value="Big_9"/>
    <property type="match status" value="3"/>
</dbReference>
<name>A0A402D0J6_9BACT</name>
<dbReference type="InterPro" id="IPR011050">
    <property type="entry name" value="Pectin_lyase_fold/virulence"/>
</dbReference>
<dbReference type="InterPro" id="IPR012334">
    <property type="entry name" value="Pectin_lyas_fold"/>
</dbReference>
<organism evidence="1 2">
    <name type="scientific">Capsulimonas corticalis</name>
    <dbReference type="NCBI Taxonomy" id="2219043"/>
    <lineage>
        <taxon>Bacteria</taxon>
        <taxon>Bacillati</taxon>
        <taxon>Armatimonadota</taxon>
        <taxon>Armatimonadia</taxon>
        <taxon>Capsulimonadales</taxon>
        <taxon>Capsulimonadaceae</taxon>
        <taxon>Capsulimonas</taxon>
    </lineage>
</organism>
<dbReference type="RefSeq" id="WP_119323084.1">
    <property type="nucleotide sequence ID" value="NZ_AP025739.1"/>
</dbReference>
<evidence type="ECO:0000313" key="2">
    <source>
        <dbReference type="Proteomes" id="UP000287394"/>
    </source>
</evidence>
<proteinExistence type="predicted"/>
<gene>
    <name evidence="1" type="ORF">CCAX7_56360</name>
</gene>